<dbReference type="PANTHER" id="PTHR34784">
    <property type="entry name" value="50S RIBOSOMAL PROTEIN L34"/>
    <property type="match status" value="1"/>
</dbReference>
<proteinExistence type="predicted"/>
<dbReference type="InterPro" id="IPR037103">
    <property type="entry name" value="Tubulin/FtsZ-like_C"/>
</dbReference>
<dbReference type="EMBL" id="FQTU01000011">
    <property type="protein sequence ID" value="SHE98806.1"/>
    <property type="molecule type" value="Genomic_DNA"/>
</dbReference>
<dbReference type="GO" id="GO:0005525">
    <property type="term" value="F:GTP binding"/>
    <property type="evidence" value="ECO:0007669"/>
    <property type="project" value="UniProtKB-KW"/>
</dbReference>
<dbReference type="InterPro" id="IPR011719">
    <property type="entry name" value="CHP02058"/>
</dbReference>
<sequence>MNMKRFVIEFGMGIDFHGQDVNVAASRAVKDAISRSCLVGLNEICGIEADDLNENVYIEAIVGVDRPEELDVKRIEECFPVGKAQVSAVKGGLKSPGFMFLNFGDKDDTIEVAVASVQVKIND</sequence>
<dbReference type="AlphaFoldDB" id="A0A1M4XZP5"/>
<dbReference type="PANTHER" id="PTHR34784:SF1">
    <property type="entry name" value="50S RIBOSOMAL PROTEIN L34"/>
    <property type="match status" value="1"/>
</dbReference>
<accession>A0A1M4XZP5</accession>
<dbReference type="Pfam" id="PF09585">
    <property type="entry name" value="Lin0512_fam"/>
    <property type="match status" value="1"/>
</dbReference>
<evidence type="ECO:0000313" key="3">
    <source>
        <dbReference type="EMBL" id="SHE98806.1"/>
    </source>
</evidence>
<dbReference type="STRING" id="1120975.SAMN02746064_01637"/>
<evidence type="ECO:0000313" key="4">
    <source>
        <dbReference type="Proteomes" id="UP000184251"/>
    </source>
</evidence>
<gene>
    <name evidence="3" type="ORF">SAMN02746064_01637</name>
</gene>
<dbReference type="Proteomes" id="UP000184251">
    <property type="component" value="Unassembled WGS sequence"/>
</dbReference>
<keyword evidence="4" id="KW-1185">Reference proteome</keyword>
<evidence type="ECO:0008006" key="5">
    <source>
        <dbReference type="Google" id="ProtNLM"/>
    </source>
</evidence>
<dbReference type="NCBIfam" id="TIGR02058">
    <property type="entry name" value="lin0512_fam"/>
    <property type="match status" value="1"/>
</dbReference>
<keyword evidence="2" id="KW-0342">GTP-binding</keyword>
<reference evidence="3 4" key="1">
    <citation type="submission" date="2016-11" db="EMBL/GenBank/DDBJ databases">
        <authorList>
            <person name="Jaros S."/>
            <person name="Januszkiewicz K."/>
            <person name="Wedrychowicz H."/>
        </authorList>
    </citation>
    <scope>NUCLEOTIDE SEQUENCE [LARGE SCALE GENOMIC DNA]</scope>
    <source>
        <strain evidence="3 4">DSM 14828</strain>
    </source>
</reference>
<evidence type="ECO:0000256" key="1">
    <source>
        <dbReference type="ARBA" id="ARBA00022741"/>
    </source>
</evidence>
<evidence type="ECO:0000256" key="2">
    <source>
        <dbReference type="ARBA" id="ARBA00023134"/>
    </source>
</evidence>
<protein>
    <recommendedName>
        <fullName evidence="5">Lin0512 family protein</fullName>
    </recommendedName>
</protein>
<name>A0A1M4XZP5_9FIRM</name>
<dbReference type="Gene3D" id="3.30.1330.20">
    <property type="entry name" value="Tubulin/FtsZ, C-terminal domain"/>
    <property type="match status" value="1"/>
</dbReference>
<keyword evidence="1" id="KW-0547">Nucleotide-binding</keyword>
<organism evidence="3 4">
    <name type="scientific">Alkalibacter saccharofermentans DSM 14828</name>
    <dbReference type="NCBI Taxonomy" id="1120975"/>
    <lineage>
        <taxon>Bacteria</taxon>
        <taxon>Bacillati</taxon>
        <taxon>Bacillota</taxon>
        <taxon>Clostridia</taxon>
        <taxon>Eubacteriales</taxon>
        <taxon>Eubacteriaceae</taxon>
        <taxon>Alkalibacter</taxon>
    </lineage>
</organism>